<proteinExistence type="predicted"/>
<dbReference type="AlphaFoldDB" id="A0A0S4W8G7"/>
<gene>
    <name evidence="1" type="ORF">TF3108_v1_2990001</name>
</gene>
<sequence length="51" mass="5555">MGQVADLCALDKRDGWLEIGAAATLEQAYAFLAEDYPEPVSYTHLTLPTKA</sequence>
<name>A0A0S4W8G7_RALSL</name>
<organism evidence="1">
    <name type="scientific">Ralstonia solanacearum</name>
    <name type="common">Pseudomonas solanacearum</name>
    <dbReference type="NCBI Taxonomy" id="305"/>
    <lineage>
        <taxon>Bacteria</taxon>
        <taxon>Pseudomonadati</taxon>
        <taxon>Pseudomonadota</taxon>
        <taxon>Betaproteobacteria</taxon>
        <taxon>Burkholderiales</taxon>
        <taxon>Burkholderiaceae</taxon>
        <taxon>Ralstonia</taxon>
        <taxon>Ralstonia solanacearum species complex</taxon>
    </lineage>
</organism>
<protein>
    <submittedName>
        <fullName evidence="1">Uncharacterized protein</fullName>
    </submittedName>
</protein>
<accession>A0A0S4W8G7</accession>
<reference evidence="1" key="1">
    <citation type="submission" date="2015-10" db="EMBL/GenBank/DDBJ databases">
        <authorList>
            <person name="Gilbert D.G."/>
        </authorList>
    </citation>
    <scope>NUCLEOTIDE SEQUENCE</scope>
    <source>
        <strain evidence="1">Phyl III-seqv23</strain>
    </source>
</reference>
<dbReference type="EMBL" id="LN899826">
    <property type="protein sequence ID" value="CUV43092.1"/>
    <property type="molecule type" value="Genomic_DNA"/>
</dbReference>
<evidence type="ECO:0000313" key="1">
    <source>
        <dbReference type="EMBL" id="CUV43092.1"/>
    </source>
</evidence>